<gene>
    <name evidence="2" type="ORF">PCA20602_02232</name>
</gene>
<evidence type="ECO:0000313" key="3">
    <source>
        <dbReference type="Proteomes" id="UP000366065"/>
    </source>
</evidence>
<keyword evidence="3" id="KW-1185">Reference proteome</keyword>
<comment type="caution">
    <text evidence="2">The sequence shown here is derived from an EMBL/GenBank/DDBJ whole genome shotgun (WGS) entry which is preliminary data.</text>
</comment>
<sequence>MNIRDASLFPELSRLSADEERADTRVLQAPRVLDAETWGGIGYRSLHNIGQPITVLVPWANEFERNDTLRLYWGRDDIVADAIIITNADDTSYQMEVPVQHVLNQDDGEVEVWFELVSNISGEVKPSPPALIRVKRTIPGGLDPDQSTPPINERLALAVLPAGPIEPPIPSEGIALTIPRWLNMAQGDRLTVYWGSQSLPVKTISLDEVDTDIVVMVDEETIREAGDGEDMAVTYDVYDVVTNYSLRAPPAFIEVSVGDAIYTAPALMNAPGGVLDFDALNGADATAITMLNGDMVAGDQAVLTFTGRSYDGMPVTFDVTLDITGEPILQFMLPNASLAPVVPGEGSIRYRVFDSAGQSKGVSLRSNYDIIGSERTLPAPVVREALGDELDPTLAPDGAHVDIAEWEGMAEENIVTVHWIGTAVDGTPVTHQESVTLDDTHIGETVTFVVPKSKVDALAGGTVDVYYTVLSGTSLRQSESITLSVLSTVKLVPPYVVSEADGEYDPGPGPNDALMVIPQWPSMAVGDSVTWYWLGTSEGGQESKTVPVSSVGHMEVKVSRGVVEANANGGDTVTVLYRVKRASGAEQESESYQFKVLPLPPERLPAPVVDDAIDGVLDPDDVPDDAPVTIKAYPGMARNDVVTAWFGQGTVGEFTQTFIVSDNTVGQDLVMYVPHDKVAAVDGLIVTVNYTVKVGDVVTPSEDVMLEVSRAIQWPAPSVREADGDYLPEEAFGRGATTVVPWHDGMKVGDKLDIYWGEGADEYRDGVDIIGPMDYEFTVPKAVVERFLMQEVPVYYTITRGNRVMKSDVLNLRVGLFLPTLGAPDVAEAEQGVLKPTDARDGATVVITYEDMQVTDKIQLSWDGDTSFAEASGDPSGTLEIVVPPGKVAMSLGRTVPVMYTFKRGEKEIDSDTLNLTVNNFVPTNLPLANVVEQEDGVVSLPSFTGDATVRQPNWPLMAAGQRIWVRVLGTLDTDRPTTITLENGHVVTEAEGGKPFNSVLKRADLEKLKDGSELRIEVKVTFDGSDNEDDAVPFRVRTLRIAHTLPLPEPLVVDAPDGELDAIDALDGVTVRVQYDDMEPTDLIELVWDGGSDFGQVPGTAAGIVEIEVDADKVLAYIGKTVTVHYMVIRESGYYASGVRDLTVNEFEPDDLPTPEIPQADGGVLRLADFDGDPRVTVEPWHAIAVGQKVWLRVHGTLANGQSDTIALWQASGVTAGEVTAGLSKAIPRARLEALKDASDLRVEMKVTFDGGSDEAQASLFPELRLKIEVVPDLGVEPSQMVLNGLAVRQDGWPSTGRDAPGNTGTRVGTGGVPPYTYSSSRPSVATVNGAGKVSGMGNGSATITIRDSGGATVSYPVVVSNVYRFAFNHNYGMSYSQAIAWANSLGGRGIAHTEIELLKSLYVQGYYPDGASYFYWSCTNSTCGANSSMMIDIWYLRIYCSTPGSGGSTNAKATCLVPRNG</sequence>
<feature type="region of interest" description="Disordered" evidence="1">
    <location>
        <begin position="1294"/>
        <end position="1322"/>
    </location>
</feature>
<dbReference type="SUPFAM" id="SSF49373">
    <property type="entry name" value="Invasin/intimin cell-adhesion fragments"/>
    <property type="match status" value="1"/>
</dbReference>
<dbReference type="RefSeq" id="WP_150721275.1">
    <property type="nucleotide sequence ID" value="NZ_CABPRV010000004.1"/>
</dbReference>
<dbReference type="Proteomes" id="UP000366065">
    <property type="component" value="Unassembled WGS sequence"/>
</dbReference>
<proteinExistence type="predicted"/>
<dbReference type="InterPro" id="IPR008964">
    <property type="entry name" value="Invasin/intimin_cell_adhesion"/>
</dbReference>
<evidence type="ECO:0008006" key="4">
    <source>
        <dbReference type="Google" id="ProtNLM"/>
    </source>
</evidence>
<dbReference type="EMBL" id="CABPRV010000004">
    <property type="protein sequence ID" value="VVE02962.1"/>
    <property type="molecule type" value="Genomic_DNA"/>
</dbReference>
<evidence type="ECO:0000313" key="2">
    <source>
        <dbReference type="EMBL" id="VVE02962.1"/>
    </source>
</evidence>
<evidence type="ECO:0000256" key="1">
    <source>
        <dbReference type="SAM" id="MobiDB-lite"/>
    </source>
</evidence>
<accession>A0ABY6VY48</accession>
<dbReference type="Gene3D" id="2.60.40.1080">
    <property type="match status" value="1"/>
</dbReference>
<organism evidence="2 3">
    <name type="scientific">Pandoraea capi</name>
    <dbReference type="NCBI Taxonomy" id="2508286"/>
    <lineage>
        <taxon>Bacteria</taxon>
        <taxon>Pseudomonadati</taxon>
        <taxon>Pseudomonadota</taxon>
        <taxon>Betaproteobacteria</taxon>
        <taxon>Burkholderiales</taxon>
        <taxon>Burkholderiaceae</taxon>
        <taxon>Pandoraea</taxon>
    </lineage>
</organism>
<reference evidence="2 3" key="1">
    <citation type="submission" date="2019-08" db="EMBL/GenBank/DDBJ databases">
        <authorList>
            <person name="Peeters C."/>
        </authorList>
    </citation>
    <scope>NUCLEOTIDE SEQUENCE [LARGE SCALE GENOMIC DNA]</scope>
    <source>
        <strain evidence="2 3">LMG 20602</strain>
    </source>
</reference>
<name>A0ABY6VY48_9BURK</name>
<protein>
    <recommendedName>
        <fullName evidence="4">BIG2 domain-containing protein</fullName>
    </recommendedName>
</protein>